<dbReference type="AlphaFoldDB" id="A0A2T5K665"/>
<dbReference type="OrthoDB" id="7812516at2"/>
<dbReference type="GO" id="GO:0005694">
    <property type="term" value="C:chromosome"/>
    <property type="evidence" value="ECO:0007669"/>
    <property type="project" value="TreeGrafter"/>
</dbReference>
<dbReference type="PANTHER" id="PTHR33375:SF1">
    <property type="entry name" value="CHROMOSOME-PARTITIONING PROTEIN PARB-RELATED"/>
    <property type="match status" value="1"/>
</dbReference>
<evidence type="ECO:0000259" key="2">
    <source>
        <dbReference type="SMART" id="SM00470"/>
    </source>
</evidence>
<feature type="domain" description="ParB-like N-terminal" evidence="2">
    <location>
        <begin position="77"/>
        <end position="179"/>
    </location>
</feature>
<dbReference type="Gene3D" id="3.90.1530.30">
    <property type="match status" value="1"/>
</dbReference>
<dbReference type="InterPro" id="IPR050336">
    <property type="entry name" value="Chromosome_partition/occlusion"/>
</dbReference>
<comment type="caution">
    <text evidence="3">The sequence shown here is derived from an EMBL/GenBank/DDBJ whole genome shotgun (WGS) entry which is preliminary data.</text>
</comment>
<reference evidence="3 4" key="1">
    <citation type="submission" date="2018-04" db="EMBL/GenBank/DDBJ databases">
        <title>Genomic Encyclopedia of Type Strains, Phase III (KMG-III): the genomes of soil and plant-associated and newly described type strains.</title>
        <authorList>
            <person name="Whitman W."/>
        </authorList>
    </citation>
    <scope>NUCLEOTIDE SEQUENCE [LARGE SCALE GENOMIC DNA]</scope>
    <source>
        <strain evidence="3 4">KA25</strain>
    </source>
</reference>
<dbReference type="GO" id="GO:0007059">
    <property type="term" value="P:chromosome segregation"/>
    <property type="evidence" value="ECO:0007669"/>
    <property type="project" value="TreeGrafter"/>
</dbReference>
<name>A0A2T5K665_9RHOB</name>
<dbReference type="PANTHER" id="PTHR33375">
    <property type="entry name" value="CHROMOSOME-PARTITIONING PROTEIN PARB-RELATED"/>
    <property type="match status" value="1"/>
</dbReference>
<dbReference type="InterPro" id="IPR036086">
    <property type="entry name" value="ParB/Sulfiredoxin_sf"/>
</dbReference>
<evidence type="ECO:0000313" key="3">
    <source>
        <dbReference type="EMBL" id="PTR17848.1"/>
    </source>
</evidence>
<sequence>MAKRRRLEAPSAAELQELETGFARETPASTRPPIAQVAADAAALAAPLPAAERAAAAKDSADASRLRRAEAEGLLLLEIPLSEIRADDLTRDRLKIDGEEMDELRSSIRTHGMRLPVEVFERPEGQGERYGLISGWRRLWAMRSLHADTGDETYGRIRALVRRPADVSAAYVAMVEENEIRADLSPYERGRIAALAAGQGAFDSVEEAVDVLFGSASKAKRSKIRSFALVHEELGDLLAFAPTLGERPGLRLAHALRLGYAGALREALATGRGQDPETEWALLEPLLKAAEGTAPDPSRGGRPTRKQVPLAAAVQVERPADGRGFLLRVEGEEVDEGLAQRLALELRKILASGKVSPAKLR</sequence>
<dbReference type="EMBL" id="QAOT01000011">
    <property type="protein sequence ID" value="PTR17848.1"/>
    <property type="molecule type" value="Genomic_DNA"/>
</dbReference>
<dbReference type="SUPFAM" id="SSF110849">
    <property type="entry name" value="ParB/Sulfiredoxin"/>
    <property type="match status" value="1"/>
</dbReference>
<dbReference type="SMART" id="SM00470">
    <property type="entry name" value="ParB"/>
    <property type="match status" value="1"/>
</dbReference>
<accession>A0A2T5K665</accession>
<dbReference type="CDD" id="cd16405">
    <property type="entry name" value="RepB_like_N"/>
    <property type="match status" value="1"/>
</dbReference>
<protein>
    <submittedName>
        <fullName evidence="3">ParB family chromosome partitioning protein</fullName>
    </submittedName>
</protein>
<dbReference type="Proteomes" id="UP000244060">
    <property type="component" value="Unassembled WGS sequence"/>
</dbReference>
<proteinExistence type="predicted"/>
<dbReference type="InterPro" id="IPR037972">
    <property type="entry name" value="RepB_N"/>
</dbReference>
<feature type="region of interest" description="Disordered" evidence="1">
    <location>
        <begin position="1"/>
        <end position="33"/>
    </location>
</feature>
<dbReference type="Pfam" id="PF02195">
    <property type="entry name" value="ParB_N"/>
    <property type="match status" value="1"/>
</dbReference>
<organism evidence="3 4">
    <name type="scientific">Cereibacter azotoformans</name>
    <dbReference type="NCBI Taxonomy" id="43057"/>
    <lineage>
        <taxon>Bacteria</taxon>
        <taxon>Pseudomonadati</taxon>
        <taxon>Pseudomonadota</taxon>
        <taxon>Alphaproteobacteria</taxon>
        <taxon>Rhodobacterales</taxon>
        <taxon>Paracoccaceae</taxon>
        <taxon>Cereibacter</taxon>
    </lineage>
</organism>
<dbReference type="InterPro" id="IPR003115">
    <property type="entry name" value="ParB_N"/>
</dbReference>
<evidence type="ECO:0000313" key="4">
    <source>
        <dbReference type="Proteomes" id="UP000244060"/>
    </source>
</evidence>
<dbReference type="RefSeq" id="WP_108221290.1">
    <property type="nucleotide sequence ID" value="NZ_CP090022.1"/>
</dbReference>
<keyword evidence="4" id="KW-1185">Reference proteome</keyword>
<evidence type="ECO:0000256" key="1">
    <source>
        <dbReference type="SAM" id="MobiDB-lite"/>
    </source>
</evidence>
<gene>
    <name evidence="3" type="ORF">C8J28_111136</name>
</gene>